<dbReference type="EMBL" id="KN822004">
    <property type="protein sequence ID" value="KIM70785.1"/>
    <property type="molecule type" value="Genomic_DNA"/>
</dbReference>
<keyword evidence="1" id="KW-0812">Transmembrane</keyword>
<keyword evidence="1" id="KW-0472">Membrane</keyword>
<organism evidence="2 3">
    <name type="scientific">Scleroderma citrinum Foug A</name>
    <dbReference type="NCBI Taxonomy" id="1036808"/>
    <lineage>
        <taxon>Eukaryota</taxon>
        <taxon>Fungi</taxon>
        <taxon>Dikarya</taxon>
        <taxon>Basidiomycota</taxon>
        <taxon>Agaricomycotina</taxon>
        <taxon>Agaricomycetes</taxon>
        <taxon>Agaricomycetidae</taxon>
        <taxon>Boletales</taxon>
        <taxon>Sclerodermatineae</taxon>
        <taxon>Sclerodermataceae</taxon>
        <taxon>Scleroderma</taxon>
    </lineage>
</organism>
<dbReference type="AlphaFoldDB" id="A0A0C3EDP0"/>
<feature type="transmembrane region" description="Helical" evidence="1">
    <location>
        <begin position="42"/>
        <end position="61"/>
    </location>
</feature>
<reference evidence="3" key="2">
    <citation type="submission" date="2015-01" db="EMBL/GenBank/DDBJ databases">
        <title>Evolutionary Origins and Diversification of the Mycorrhizal Mutualists.</title>
        <authorList>
            <consortium name="DOE Joint Genome Institute"/>
            <consortium name="Mycorrhizal Genomics Consortium"/>
            <person name="Kohler A."/>
            <person name="Kuo A."/>
            <person name="Nagy L.G."/>
            <person name="Floudas D."/>
            <person name="Copeland A."/>
            <person name="Barry K.W."/>
            <person name="Cichocki N."/>
            <person name="Veneault-Fourrey C."/>
            <person name="LaButti K."/>
            <person name="Lindquist E.A."/>
            <person name="Lipzen A."/>
            <person name="Lundell T."/>
            <person name="Morin E."/>
            <person name="Murat C."/>
            <person name="Riley R."/>
            <person name="Ohm R."/>
            <person name="Sun H."/>
            <person name="Tunlid A."/>
            <person name="Henrissat B."/>
            <person name="Grigoriev I.V."/>
            <person name="Hibbett D.S."/>
            <person name="Martin F."/>
        </authorList>
    </citation>
    <scope>NUCLEOTIDE SEQUENCE [LARGE SCALE GENOMIC DNA]</scope>
    <source>
        <strain evidence="3">Foug A</strain>
    </source>
</reference>
<evidence type="ECO:0000313" key="2">
    <source>
        <dbReference type="EMBL" id="KIM70785.1"/>
    </source>
</evidence>
<sequence>INSAGDIGEPCGIPFSTGLDSKVQLSRHIAASLLDKNELTHLTIGSGICFLCMMVVNLLWLM</sequence>
<dbReference type="InParanoid" id="A0A0C3EDP0"/>
<evidence type="ECO:0000313" key="3">
    <source>
        <dbReference type="Proteomes" id="UP000053989"/>
    </source>
</evidence>
<dbReference type="HOGENOM" id="CLU_2832144_0_0_1"/>
<dbReference type="OrthoDB" id="2793825at2759"/>
<name>A0A0C3EDP0_9AGAM</name>
<keyword evidence="1" id="KW-1133">Transmembrane helix</keyword>
<protein>
    <submittedName>
        <fullName evidence="2">Uncharacterized protein</fullName>
    </submittedName>
</protein>
<gene>
    <name evidence="2" type="ORF">SCLCIDRAFT_100404</name>
</gene>
<evidence type="ECO:0000256" key="1">
    <source>
        <dbReference type="SAM" id="Phobius"/>
    </source>
</evidence>
<keyword evidence="3" id="KW-1185">Reference proteome</keyword>
<feature type="non-terminal residue" evidence="2">
    <location>
        <position position="1"/>
    </location>
</feature>
<proteinExistence type="predicted"/>
<accession>A0A0C3EDP0</accession>
<reference evidence="2 3" key="1">
    <citation type="submission" date="2014-04" db="EMBL/GenBank/DDBJ databases">
        <authorList>
            <consortium name="DOE Joint Genome Institute"/>
            <person name="Kuo A."/>
            <person name="Kohler A."/>
            <person name="Nagy L.G."/>
            <person name="Floudas D."/>
            <person name="Copeland A."/>
            <person name="Barry K.W."/>
            <person name="Cichocki N."/>
            <person name="Veneault-Fourrey C."/>
            <person name="LaButti K."/>
            <person name="Lindquist E.A."/>
            <person name="Lipzen A."/>
            <person name="Lundell T."/>
            <person name="Morin E."/>
            <person name="Murat C."/>
            <person name="Sun H."/>
            <person name="Tunlid A."/>
            <person name="Henrissat B."/>
            <person name="Grigoriev I.V."/>
            <person name="Hibbett D.S."/>
            <person name="Martin F."/>
            <person name="Nordberg H.P."/>
            <person name="Cantor M.N."/>
            <person name="Hua S.X."/>
        </authorList>
    </citation>
    <scope>NUCLEOTIDE SEQUENCE [LARGE SCALE GENOMIC DNA]</scope>
    <source>
        <strain evidence="2 3">Foug A</strain>
    </source>
</reference>
<dbReference type="Proteomes" id="UP000053989">
    <property type="component" value="Unassembled WGS sequence"/>
</dbReference>